<evidence type="ECO:0000313" key="2">
    <source>
        <dbReference type="Proteomes" id="UP000702425"/>
    </source>
</evidence>
<proteinExistence type="predicted"/>
<organism evidence="1 2">
    <name type="scientific">Microcoleus asticus IPMA8</name>
    <dbReference type="NCBI Taxonomy" id="2563858"/>
    <lineage>
        <taxon>Bacteria</taxon>
        <taxon>Bacillati</taxon>
        <taxon>Cyanobacteriota</taxon>
        <taxon>Cyanophyceae</taxon>
        <taxon>Oscillatoriophycideae</taxon>
        <taxon>Oscillatoriales</taxon>
        <taxon>Microcoleaceae</taxon>
        <taxon>Microcoleus</taxon>
        <taxon>Microcoleus asticus</taxon>
    </lineage>
</organism>
<sequence>MFNCDTISLVFIAINLAVSQGLKPWRMCLRIVPNANTLANNETSLSIRQSLTLFSRFVKAQEQFFHFNPDKHQGAETEANHQFKPR</sequence>
<dbReference type="Proteomes" id="UP000702425">
    <property type="component" value="Unassembled WGS sequence"/>
</dbReference>
<accession>A0ABX2D7C6</accession>
<evidence type="ECO:0008006" key="3">
    <source>
        <dbReference type="Google" id="ProtNLM"/>
    </source>
</evidence>
<name>A0ABX2D7C6_9CYAN</name>
<comment type="caution">
    <text evidence="1">The sequence shown here is derived from an EMBL/GenBank/DDBJ whole genome shotgun (WGS) entry which is preliminary data.</text>
</comment>
<protein>
    <recommendedName>
        <fullName evidence="3">Secreted protein</fullName>
    </recommendedName>
</protein>
<dbReference type="EMBL" id="SRRZ01000174">
    <property type="protein sequence ID" value="NQE38058.1"/>
    <property type="molecule type" value="Genomic_DNA"/>
</dbReference>
<keyword evidence="2" id="KW-1185">Reference proteome</keyword>
<gene>
    <name evidence="1" type="ORF">E5S67_05840</name>
</gene>
<evidence type="ECO:0000313" key="1">
    <source>
        <dbReference type="EMBL" id="NQE38058.1"/>
    </source>
</evidence>
<reference evidence="1 2" key="1">
    <citation type="journal article" date="2020" name="Sci. Rep.">
        <title>A novel cyanobacterial geosmin producer, revising GeoA distribution and dispersion patterns in Bacteria.</title>
        <authorList>
            <person name="Churro C."/>
            <person name="Semedo-Aguiar A.P."/>
            <person name="Silva A.D."/>
            <person name="Pereira-Leal J.B."/>
            <person name="Leite R.B."/>
        </authorList>
    </citation>
    <scope>NUCLEOTIDE SEQUENCE [LARGE SCALE GENOMIC DNA]</scope>
    <source>
        <strain evidence="1 2">IPMA8</strain>
    </source>
</reference>